<protein>
    <submittedName>
        <fullName evidence="4">Uncharacterized protein LOC106766608</fullName>
    </submittedName>
</protein>
<gene>
    <name evidence="4" type="primary">LOC106766608</name>
</gene>
<dbReference type="RefSeq" id="XP_014506811.1">
    <property type="nucleotide sequence ID" value="XM_014651325.1"/>
</dbReference>
<evidence type="ECO:0000259" key="2">
    <source>
        <dbReference type="Pfam" id="PF22936"/>
    </source>
</evidence>
<keyword evidence="1" id="KW-0175">Coiled coil</keyword>
<accession>A0A1S3UL81</accession>
<proteinExistence type="predicted"/>
<dbReference type="AlphaFoldDB" id="A0A1S3UL81"/>
<dbReference type="PANTHER" id="PTHR35317">
    <property type="entry name" value="OS04G0629600 PROTEIN"/>
    <property type="match status" value="1"/>
</dbReference>
<dbReference type="Pfam" id="PF14223">
    <property type="entry name" value="Retrotran_gag_2"/>
    <property type="match status" value="1"/>
</dbReference>
<dbReference type="GeneID" id="106766608"/>
<name>A0A1S3UL81_VIGRR</name>
<sequence>MGEQEIVVDYIGRIQVIVNAMRSCDKVVKDKKIVEKILRTLTPQFDYIIVVIEECKNLEVMKVEELQNSLEAHEQRLIERRNAEKEVHQKSKGNEEANLAQDADDFDFDHVLLMSTIEDNEDGCKNGDSACDNMCNECKNDDSACDKCCKVEHVSLADETNHAEDESCWYLETGCSNHMTEKKDLLLDLDPSIKSSVQFVDDSVIMAEGAERIMTKQKDGQSAYMNNVLYVPNMIAEFGATSRKRLYNDDALETHRRIR</sequence>
<feature type="domain" description="Retrovirus-related Pol polyprotein from transposon TNT 1-94-like beta-barrel" evidence="2">
    <location>
        <begin position="169"/>
        <end position="234"/>
    </location>
</feature>
<feature type="coiled-coil region" evidence="1">
    <location>
        <begin position="56"/>
        <end position="83"/>
    </location>
</feature>
<evidence type="ECO:0000313" key="4">
    <source>
        <dbReference type="RefSeq" id="XP_014506811.1"/>
    </source>
</evidence>
<dbReference type="OrthoDB" id="1001582at2759"/>
<organism evidence="3 4">
    <name type="scientific">Vigna radiata var. radiata</name>
    <name type="common">Mung bean</name>
    <name type="synonym">Phaseolus aureus</name>
    <dbReference type="NCBI Taxonomy" id="3916"/>
    <lineage>
        <taxon>Eukaryota</taxon>
        <taxon>Viridiplantae</taxon>
        <taxon>Streptophyta</taxon>
        <taxon>Embryophyta</taxon>
        <taxon>Tracheophyta</taxon>
        <taxon>Spermatophyta</taxon>
        <taxon>Magnoliopsida</taxon>
        <taxon>eudicotyledons</taxon>
        <taxon>Gunneridae</taxon>
        <taxon>Pentapetalae</taxon>
        <taxon>rosids</taxon>
        <taxon>fabids</taxon>
        <taxon>Fabales</taxon>
        <taxon>Fabaceae</taxon>
        <taxon>Papilionoideae</taxon>
        <taxon>50 kb inversion clade</taxon>
        <taxon>NPAAA clade</taxon>
        <taxon>indigoferoid/millettioid clade</taxon>
        <taxon>Phaseoleae</taxon>
        <taxon>Vigna</taxon>
    </lineage>
</organism>
<reference evidence="3" key="1">
    <citation type="journal article" date="2014" name="Nat. Commun.">
        <title>Genome sequence of mungbean and insights into evolution within Vigna species.</title>
        <authorList>
            <person name="Kang Y.J."/>
            <person name="Kim S.K."/>
            <person name="Kim M.Y."/>
            <person name="Lestari P."/>
            <person name="Kim K.H."/>
            <person name="Ha B.K."/>
            <person name="Jun T.H."/>
            <person name="Hwang W.J."/>
            <person name="Lee T."/>
            <person name="Lee J."/>
            <person name="Shim S."/>
            <person name="Yoon M.Y."/>
            <person name="Jang Y.E."/>
            <person name="Han K.S."/>
            <person name="Taeprayoon P."/>
            <person name="Yoon N."/>
            <person name="Somta P."/>
            <person name="Tanya P."/>
            <person name="Kim K.S."/>
            <person name="Gwag J.G."/>
            <person name="Moon J.K."/>
            <person name="Lee Y.H."/>
            <person name="Park B.S."/>
            <person name="Bombarely A."/>
            <person name="Doyle J.J."/>
            <person name="Jackson S.A."/>
            <person name="Schafleitner R."/>
            <person name="Srinives P."/>
            <person name="Varshney R.K."/>
            <person name="Lee S.H."/>
        </authorList>
    </citation>
    <scope>NUCLEOTIDE SEQUENCE [LARGE SCALE GENOMIC DNA]</scope>
    <source>
        <strain evidence="3">cv. VC1973A</strain>
    </source>
</reference>
<dbReference type="Pfam" id="PF22936">
    <property type="entry name" value="Pol_BBD"/>
    <property type="match status" value="1"/>
</dbReference>
<dbReference type="KEGG" id="vra:106766608"/>
<dbReference type="Proteomes" id="UP000087766">
    <property type="component" value="Chromosome 7"/>
</dbReference>
<evidence type="ECO:0000313" key="3">
    <source>
        <dbReference type="Proteomes" id="UP000087766"/>
    </source>
</evidence>
<dbReference type="PANTHER" id="PTHR35317:SF35">
    <property type="entry name" value="DUF4219 DOMAIN-CONTAINING PROTEIN"/>
    <property type="match status" value="1"/>
</dbReference>
<evidence type="ECO:0000256" key="1">
    <source>
        <dbReference type="SAM" id="Coils"/>
    </source>
</evidence>
<dbReference type="InterPro" id="IPR054722">
    <property type="entry name" value="PolX-like_BBD"/>
</dbReference>
<reference evidence="4" key="2">
    <citation type="submission" date="2025-08" db="UniProtKB">
        <authorList>
            <consortium name="RefSeq"/>
        </authorList>
    </citation>
    <scope>IDENTIFICATION</scope>
    <source>
        <tissue evidence="4">Leaf</tissue>
    </source>
</reference>
<keyword evidence="3" id="KW-1185">Reference proteome</keyword>